<organism evidence="2 3">
    <name type="scientific">Billgrantia sulfidoxydans</name>
    <dbReference type="NCBI Taxonomy" id="2733484"/>
    <lineage>
        <taxon>Bacteria</taxon>
        <taxon>Pseudomonadati</taxon>
        <taxon>Pseudomonadota</taxon>
        <taxon>Gammaproteobacteria</taxon>
        <taxon>Oceanospirillales</taxon>
        <taxon>Halomonadaceae</taxon>
        <taxon>Billgrantia</taxon>
    </lineage>
</organism>
<dbReference type="EMBL" id="CP053381">
    <property type="protein sequence ID" value="QTP55179.1"/>
    <property type="molecule type" value="Genomic_DNA"/>
</dbReference>
<accession>A0ABX7W488</accession>
<protein>
    <recommendedName>
        <fullName evidence="1">Capsule biosynthesis GfcC-like C-terminal domain-containing protein</fullName>
    </recommendedName>
</protein>
<proteinExistence type="predicted"/>
<evidence type="ECO:0000313" key="2">
    <source>
        <dbReference type="EMBL" id="QTP55179.1"/>
    </source>
</evidence>
<keyword evidence="3" id="KW-1185">Reference proteome</keyword>
<dbReference type="Gene3D" id="3.10.560.10">
    <property type="entry name" value="Outer membrane lipoprotein wza domain like"/>
    <property type="match status" value="1"/>
</dbReference>
<feature type="domain" description="Capsule biosynthesis GfcC-like C-terminal" evidence="1">
    <location>
        <begin position="155"/>
        <end position="237"/>
    </location>
</feature>
<dbReference type="Pfam" id="PF06251">
    <property type="entry name" value="Caps_syn_GfcC_C"/>
    <property type="match status" value="1"/>
</dbReference>
<evidence type="ECO:0000313" key="3">
    <source>
        <dbReference type="Proteomes" id="UP000671868"/>
    </source>
</evidence>
<gene>
    <name evidence="2" type="ORF">HNO51_11075</name>
</gene>
<dbReference type="RefSeq" id="WP_197447423.1">
    <property type="nucleotide sequence ID" value="NZ_CP053381.1"/>
</dbReference>
<dbReference type="InterPro" id="IPR010425">
    <property type="entry name" value="Caps_synth_GfcC-like_C"/>
</dbReference>
<sequence>MTRRHPPHAGGWRSACLGALLALPLHVQAETPRLSDLWLAQPALPEPPAYSYYLLERQQEPQQRRARRLREELATLIDWYSLAGRSDMARGLAAWQAAIVELQAAAGRTPARADLAALLASPRHDPSLASLAAVGHCDVPEWVELWHFGGVTRHRWTPGMSLRELLRQQPDAHRAGADEAWLIAPQGAPRRLGVAAWNAGDAPLVPGSRVAIALPEPVQESDWVNRALPDFLATRLPGDACQAVALPHAAGQADSGGPAT</sequence>
<dbReference type="Proteomes" id="UP000671868">
    <property type="component" value="Chromosome"/>
</dbReference>
<evidence type="ECO:0000259" key="1">
    <source>
        <dbReference type="Pfam" id="PF06251"/>
    </source>
</evidence>
<name>A0ABX7W488_9GAMM</name>
<reference evidence="2 3" key="1">
    <citation type="journal article" date="2021" name="Front. Microbiol.">
        <title>Aerobic Denitrification and Heterotrophic Sulfur Oxidation in the Genus Halomonas Revealed by Six Novel Species Characterizations and Genome-Based Analysis.</title>
        <authorList>
            <person name="Wang L."/>
            <person name="Shao Z."/>
        </authorList>
    </citation>
    <scope>NUCLEOTIDE SEQUENCE [LARGE SCALE GENOMIC DNA]</scope>
    <source>
        <strain evidence="2 3">MCCC 1A11059</strain>
    </source>
</reference>